<name>A0A1J5MTG1_9BACT</name>
<evidence type="ECO:0000256" key="1">
    <source>
        <dbReference type="ARBA" id="ARBA00004651"/>
    </source>
</evidence>
<keyword evidence="2" id="KW-0813">Transport</keyword>
<dbReference type="OrthoDB" id="9768465at2"/>
<evidence type="ECO:0000259" key="8">
    <source>
        <dbReference type="Pfam" id="PF02687"/>
    </source>
</evidence>
<dbReference type="InterPro" id="IPR005891">
    <property type="entry name" value="DevC"/>
</dbReference>
<dbReference type="Pfam" id="PF02687">
    <property type="entry name" value="FtsX"/>
    <property type="match status" value="1"/>
</dbReference>
<feature type="transmembrane region" description="Helical" evidence="7">
    <location>
        <begin position="21"/>
        <end position="41"/>
    </location>
</feature>
<dbReference type="InterPro" id="IPR025857">
    <property type="entry name" value="MacB_PCD"/>
</dbReference>
<feature type="transmembrane region" description="Helical" evidence="7">
    <location>
        <begin position="330"/>
        <end position="359"/>
    </location>
</feature>
<feature type="domain" description="ABC3 transporter permease C-terminal" evidence="8">
    <location>
        <begin position="257"/>
        <end position="369"/>
    </location>
</feature>
<dbReference type="GO" id="GO:0005886">
    <property type="term" value="C:plasma membrane"/>
    <property type="evidence" value="ECO:0007669"/>
    <property type="project" value="UniProtKB-SubCell"/>
</dbReference>
<evidence type="ECO:0000256" key="4">
    <source>
        <dbReference type="ARBA" id="ARBA00022692"/>
    </source>
</evidence>
<evidence type="ECO:0000256" key="6">
    <source>
        <dbReference type="ARBA" id="ARBA00023136"/>
    </source>
</evidence>
<keyword evidence="6 7" id="KW-0472">Membrane</keyword>
<evidence type="ECO:0000259" key="9">
    <source>
        <dbReference type="Pfam" id="PF12704"/>
    </source>
</evidence>
<organism evidence="10 11">
    <name type="scientific">Pseudodesulfovibrio hydrargyri</name>
    <dbReference type="NCBI Taxonomy" id="2125990"/>
    <lineage>
        <taxon>Bacteria</taxon>
        <taxon>Pseudomonadati</taxon>
        <taxon>Thermodesulfobacteriota</taxon>
        <taxon>Desulfovibrionia</taxon>
        <taxon>Desulfovibrionales</taxon>
        <taxon>Desulfovibrionaceae</taxon>
    </lineage>
</organism>
<keyword evidence="3" id="KW-1003">Cell membrane</keyword>
<feature type="transmembrane region" description="Helical" evidence="7">
    <location>
        <begin position="255"/>
        <end position="275"/>
    </location>
</feature>
<dbReference type="AlphaFoldDB" id="A0A1J5MTG1"/>
<dbReference type="RefSeq" id="WP_071544702.1">
    <property type="nucleotide sequence ID" value="NZ_LKAQ01000004.1"/>
</dbReference>
<comment type="subcellular location">
    <subcellularLocation>
        <location evidence="1">Cell membrane</location>
        <topology evidence="1">Multi-pass membrane protein</topology>
    </subcellularLocation>
</comment>
<dbReference type="PANTHER" id="PTHR43738">
    <property type="entry name" value="ABC TRANSPORTER, MEMBRANE PROTEIN"/>
    <property type="match status" value="1"/>
</dbReference>
<evidence type="ECO:0000256" key="2">
    <source>
        <dbReference type="ARBA" id="ARBA00022448"/>
    </source>
</evidence>
<dbReference type="InterPro" id="IPR051125">
    <property type="entry name" value="ABC-4/HrtB_transporter"/>
</dbReference>
<accession>A0A1J5MTG1</accession>
<keyword evidence="4 7" id="KW-0812">Transmembrane</keyword>
<dbReference type="PANTHER" id="PTHR43738:SF1">
    <property type="entry name" value="HEMIN TRANSPORT SYSTEM PERMEASE PROTEIN HRTB-RELATED"/>
    <property type="match status" value="1"/>
</dbReference>
<evidence type="ECO:0000256" key="7">
    <source>
        <dbReference type="SAM" id="Phobius"/>
    </source>
</evidence>
<dbReference type="Proteomes" id="UP000181901">
    <property type="component" value="Unassembled WGS sequence"/>
</dbReference>
<keyword evidence="11" id="KW-1185">Reference proteome</keyword>
<evidence type="ECO:0000313" key="11">
    <source>
        <dbReference type="Proteomes" id="UP000181901"/>
    </source>
</evidence>
<dbReference type="InterPro" id="IPR003838">
    <property type="entry name" value="ABC3_permease_C"/>
</dbReference>
<reference evidence="10 11" key="1">
    <citation type="submission" date="2015-09" db="EMBL/GenBank/DDBJ databases">
        <title>Genome of Desulfovibrio dechloracetivorans BerOc1, a mercury methylating strain isolated from highly hydrocarbons and metals contaminated coastal sediments.</title>
        <authorList>
            <person name="Goni Urriza M."/>
            <person name="Gassie C."/>
            <person name="Bouchez O."/>
            <person name="Klopp C."/>
            <person name="Ranchou-Peyruse A."/>
            <person name="Remy G."/>
        </authorList>
    </citation>
    <scope>NUCLEOTIDE SEQUENCE [LARGE SCALE GENOMIC DNA]</scope>
    <source>
        <strain evidence="10 11">BerOc1</strain>
    </source>
</reference>
<dbReference type="EMBL" id="LKAQ01000004">
    <property type="protein sequence ID" value="OIQ49156.1"/>
    <property type="molecule type" value="Genomic_DNA"/>
</dbReference>
<sequence length="376" mass="41309">MIYRIARQNLFHDRVRLCVTLTGIVFAVVLITVEIGLFLGFTHTISAVIDNSGADVWVTSRGVKNFDIALPLKERKYYEVLSLPEVEDVAKFIIRFADWKKPDGLQESIEIIGYETDKDMGGPWNFVRGSGKMLDLRDSIVIDQLYMEKLGVTQLGEQVEINRKKARVAALTQGIRSFTTSPYVFASLDVARGYTFLEPGEFTYLLVRGKAGATPERLKKAIAGRVDHVDVYTTPEFSAKTQQYWMFNTGAGTGLLIAAFLGLVVGMVIVAQTLYATTLDHIAEFATLKAMGAPNAYIYSIIIVQAAISALLGYGLGILAASIISDMSAFSAMVIVLPWGLKLAMLGLTLAMCIISAVISIRKVMRLDPALVFKGR</sequence>
<feature type="transmembrane region" description="Helical" evidence="7">
    <location>
        <begin position="296"/>
        <end position="324"/>
    </location>
</feature>
<comment type="caution">
    <text evidence="10">The sequence shown here is derived from an EMBL/GenBank/DDBJ whole genome shotgun (WGS) entry which is preliminary data.</text>
</comment>
<dbReference type="PIRSF" id="PIRSF031773">
    <property type="entry name" value="DevC"/>
    <property type="match status" value="1"/>
</dbReference>
<gene>
    <name evidence="10" type="ORF">BerOc1_01080</name>
</gene>
<protein>
    <submittedName>
        <fullName evidence="10">FtsX-like permease family protein</fullName>
    </submittedName>
</protein>
<dbReference type="Pfam" id="PF12704">
    <property type="entry name" value="MacB_PCD"/>
    <property type="match status" value="1"/>
</dbReference>
<evidence type="ECO:0000256" key="5">
    <source>
        <dbReference type="ARBA" id="ARBA00022989"/>
    </source>
</evidence>
<keyword evidence="5 7" id="KW-1133">Transmembrane helix</keyword>
<proteinExistence type="predicted"/>
<evidence type="ECO:0000313" key="10">
    <source>
        <dbReference type="EMBL" id="OIQ49156.1"/>
    </source>
</evidence>
<feature type="domain" description="MacB-like periplasmic core" evidence="9">
    <location>
        <begin position="19"/>
        <end position="223"/>
    </location>
</feature>
<evidence type="ECO:0000256" key="3">
    <source>
        <dbReference type="ARBA" id="ARBA00022475"/>
    </source>
</evidence>